<evidence type="ECO:0000256" key="1">
    <source>
        <dbReference type="SAM" id="MobiDB-lite"/>
    </source>
</evidence>
<dbReference type="GO" id="GO:0004386">
    <property type="term" value="F:helicase activity"/>
    <property type="evidence" value="ECO:0007669"/>
    <property type="project" value="UniProtKB-KW"/>
</dbReference>
<gene>
    <name evidence="3" type="ORF">ACFSFX_13140</name>
</gene>
<keyword evidence="3" id="KW-0067">ATP-binding</keyword>
<evidence type="ECO:0000313" key="4">
    <source>
        <dbReference type="Proteomes" id="UP001597307"/>
    </source>
</evidence>
<accession>A0ABW4Q9Y5</accession>
<proteinExistence type="predicted"/>
<dbReference type="Proteomes" id="UP001597307">
    <property type="component" value="Unassembled WGS sequence"/>
</dbReference>
<dbReference type="Pfam" id="PF13625">
    <property type="entry name" value="Helicase_C_3"/>
    <property type="match status" value="1"/>
</dbReference>
<feature type="region of interest" description="Disordered" evidence="1">
    <location>
        <begin position="676"/>
        <end position="698"/>
    </location>
</feature>
<keyword evidence="4" id="KW-1185">Reference proteome</keyword>
<name>A0ABW4Q9Y5_9MICC</name>
<sequence length="816" mass="86390">MSAIRDLATDLAARSDARLRDLLAARPDLVLPPVPDFAALAARASTRVSVQRALENLSEPELDVLTAVQLSTHGDTGQSTTAAWLRSDIKGSTVKVLDGFLAHLHALALLRRAPAPPEAPAADQNRRFYLPVASLTEALGPYPAGLGREITLLVRLLPGYAKQLPAAIDRLRKLGLEVGEAPTADAAAAVLHEVVSTPAGWEALLALAPDRTRDLLGKFSVSAVGASPLSAEDPSSPIHWLLAHGLLARLDASHVELPRAVGRAARGHSIIEQLRCDPPVPELRTIRNSLRDNAAHSAVAETLRLVTDLVVTVEASPITTLRSGGVGVREIRRLADALRVDTEQAAWLVELAALAGLLVLDVDTSRWRVEPGTLWLAQDRVEQWHRLVTTWLDAQRAPSLVGTQLTAGATVNALAAEANRPDAPHLRSRMLAALAYLSSNTSGHPIDGSMSAVLQVRDVVEWLTWSQPRLQRRFARLVPGMLTEASHLGLMGSGALTELGALTAAGKHDDAAAVLRGALPAPLRHFMLQADLTAVAPGYLEPEVATELALLSTPEGQGPASIYRFSAESLRRAFDDGQDASTILAFLARHSATDVPQPLKYLVDDTASRYGRLRVGRASSYVRSDDDAALSALLTDPRAAALGLVQLAPTVVISQASGPELAAVLRDLGYAPALEGSALPSKPGRSGTTGGPGSVTAASSRVTLNPWVLSSEDISNQVAVLRGAGVTPADGMSTTESDTLLGLETLRKAIRLRRPVRLGFADSQGNSTRQVLVPLSVSGGRVRVIDPGNEVEKVVSIHRIMDVELLSIDEGAATDA</sequence>
<protein>
    <submittedName>
        <fullName evidence="3">Helicase-associated domain-containing protein</fullName>
    </submittedName>
</protein>
<dbReference type="RefSeq" id="WP_343882356.1">
    <property type="nucleotide sequence ID" value="NZ_BAAAIJ010000063.1"/>
</dbReference>
<reference evidence="4" key="1">
    <citation type="journal article" date="2019" name="Int. J. Syst. Evol. Microbiol.">
        <title>The Global Catalogue of Microorganisms (GCM) 10K type strain sequencing project: providing services to taxonomists for standard genome sequencing and annotation.</title>
        <authorList>
            <consortium name="The Broad Institute Genomics Platform"/>
            <consortium name="The Broad Institute Genome Sequencing Center for Infectious Disease"/>
            <person name="Wu L."/>
            <person name="Ma J."/>
        </authorList>
    </citation>
    <scope>NUCLEOTIDE SEQUENCE [LARGE SCALE GENOMIC DNA]</scope>
    <source>
        <strain evidence="4">JCM 11496</strain>
    </source>
</reference>
<evidence type="ECO:0000313" key="3">
    <source>
        <dbReference type="EMBL" id="MFD1847533.1"/>
    </source>
</evidence>
<keyword evidence="3" id="KW-0378">Hydrolase</keyword>
<keyword evidence="3" id="KW-0547">Nucleotide-binding</keyword>
<dbReference type="EMBL" id="JBHUGA010000058">
    <property type="protein sequence ID" value="MFD1847533.1"/>
    <property type="molecule type" value="Genomic_DNA"/>
</dbReference>
<organism evidence="3 4">
    <name type="scientific">Arthrobacter flavus</name>
    <dbReference type="NCBI Taxonomy" id="95172"/>
    <lineage>
        <taxon>Bacteria</taxon>
        <taxon>Bacillati</taxon>
        <taxon>Actinomycetota</taxon>
        <taxon>Actinomycetes</taxon>
        <taxon>Micrococcales</taxon>
        <taxon>Micrococcaceae</taxon>
        <taxon>Arthrobacter</taxon>
    </lineage>
</organism>
<evidence type="ECO:0000259" key="2">
    <source>
        <dbReference type="Pfam" id="PF13625"/>
    </source>
</evidence>
<dbReference type="InterPro" id="IPR032830">
    <property type="entry name" value="XPB/Ssl2_N"/>
</dbReference>
<feature type="domain" description="Helicase XPB/Ssl2 N-terminal" evidence="2">
    <location>
        <begin position="527"/>
        <end position="648"/>
    </location>
</feature>
<keyword evidence="3" id="KW-0347">Helicase</keyword>
<comment type="caution">
    <text evidence="3">The sequence shown here is derived from an EMBL/GenBank/DDBJ whole genome shotgun (WGS) entry which is preliminary data.</text>
</comment>